<evidence type="ECO:0000259" key="1">
    <source>
        <dbReference type="Pfam" id="PF01433"/>
    </source>
</evidence>
<feature type="domain" description="Peptidase M1 membrane alanine aminopeptidase" evidence="1">
    <location>
        <begin position="300"/>
        <end position="441"/>
    </location>
</feature>
<dbReference type="PANTHER" id="PTHR11533:SF297">
    <property type="entry name" value="AMINOPEPTIDASE N"/>
    <property type="match status" value="1"/>
</dbReference>
<evidence type="ECO:0000313" key="4">
    <source>
        <dbReference type="Proteomes" id="UP001597097"/>
    </source>
</evidence>
<protein>
    <submittedName>
        <fullName evidence="3">M1 family metallopeptidase</fullName>
        <ecNumber evidence="3">3.4.11.-</ecNumber>
    </submittedName>
</protein>
<dbReference type="EMBL" id="JBHUCM010000082">
    <property type="protein sequence ID" value="MFD1547750.1"/>
    <property type="molecule type" value="Genomic_DNA"/>
</dbReference>
<comment type="caution">
    <text evidence="3">The sequence shown here is derived from an EMBL/GenBank/DDBJ whole genome shotgun (WGS) entry which is preliminary data.</text>
</comment>
<reference evidence="4" key="1">
    <citation type="journal article" date="2019" name="Int. J. Syst. Evol. Microbiol.">
        <title>The Global Catalogue of Microorganisms (GCM) 10K type strain sequencing project: providing services to taxonomists for standard genome sequencing and annotation.</title>
        <authorList>
            <consortium name="The Broad Institute Genomics Platform"/>
            <consortium name="The Broad Institute Genome Sequencing Center for Infectious Disease"/>
            <person name="Wu L."/>
            <person name="Ma J."/>
        </authorList>
    </citation>
    <scope>NUCLEOTIDE SEQUENCE [LARGE SCALE GENOMIC DNA]</scope>
    <source>
        <strain evidence="4">CGMCC 1.15399</strain>
    </source>
</reference>
<keyword evidence="3" id="KW-0645">Protease</keyword>
<gene>
    <name evidence="3" type="ORF">ACFSJ0_62730</name>
</gene>
<dbReference type="InterPro" id="IPR014782">
    <property type="entry name" value="Peptidase_M1_dom"/>
</dbReference>
<name>A0ABW4GZ02_9ACTN</name>
<keyword evidence="3" id="KW-0031">Aminopeptidase</keyword>
<dbReference type="InterPro" id="IPR050344">
    <property type="entry name" value="Peptidase_M1_aminopeptidases"/>
</dbReference>
<keyword evidence="3" id="KW-0378">Hydrolase</keyword>
<proteinExistence type="predicted"/>
<dbReference type="GO" id="GO:0004177">
    <property type="term" value="F:aminopeptidase activity"/>
    <property type="evidence" value="ECO:0007669"/>
    <property type="project" value="UniProtKB-KW"/>
</dbReference>
<dbReference type="CDD" id="cd09603">
    <property type="entry name" value="M1_APN_like"/>
    <property type="match status" value="1"/>
</dbReference>
<dbReference type="Pfam" id="PF01433">
    <property type="entry name" value="Peptidase_M1"/>
    <property type="match status" value="1"/>
</dbReference>
<dbReference type="RefSeq" id="WP_219539087.1">
    <property type="nucleotide sequence ID" value="NZ_JAHKRM010000054.1"/>
</dbReference>
<evidence type="ECO:0000313" key="3">
    <source>
        <dbReference type="EMBL" id="MFD1547750.1"/>
    </source>
</evidence>
<accession>A0ABW4GZ02</accession>
<dbReference type="Proteomes" id="UP001597097">
    <property type="component" value="Unassembled WGS sequence"/>
</dbReference>
<sequence>MNSIISLLLVAAVAAPGAPDKGRSEPVADPVYPAYGNPAIDVLHYGLDLDWKPSKRVLTGKAVLTVRAVKNIDKIALDFGHALRVDEVTVAGKRVKARHPGDDLVIPLRSPVAAGKRVKVAVRYHGTPAPVRTGQYRSDTSMLGFRSAGDGSAWALQEPYGAFTWFPVNDQPSDEARYDVAVTVPRGWAAVAHGRFQGRKGNTYRWRSTESVASYVTLLTIDHYDRFNDKGPRGIPITYWLRKGDRSQYLPVVRQTPAILRWLEQRLGPYPFSSAGVVVTSDSGMETQQMVTLAPDFLTPNVVAHEMAHQWFGDAVTPRTWRDLWMNEGFAMYFEWAWAAGHGSKKLETYLSDARAVDGQLRKLAGPPGHYKSDMFGVSNVYYGPALMLHEIRKQLGDKRFFATLRAWVQEHKGTTQDRASFVSWLNNKTGTDFTALIDDWLDSPTTPATS</sequence>
<dbReference type="InterPro" id="IPR045357">
    <property type="entry name" value="Aminopeptidase_N-like_N"/>
</dbReference>
<dbReference type="EC" id="3.4.11.-" evidence="3"/>
<keyword evidence="4" id="KW-1185">Reference proteome</keyword>
<evidence type="ECO:0000259" key="2">
    <source>
        <dbReference type="Pfam" id="PF17900"/>
    </source>
</evidence>
<dbReference type="PANTHER" id="PTHR11533">
    <property type="entry name" value="PROTEASE M1 ZINC METALLOPROTEASE"/>
    <property type="match status" value="1"/>
</dbReference>
<feature type="domain" description="Aminopeptidase N-like N-terminal" evidence="2">
    <location>
        <begin position="43"/>
        <end position="215"/>
    </location>
</feature>
<dbReference type="Pfam" id="PF17900">
    <property type="entry name" value="Peptidase_M1_N"/>
    <property type="match status" value="1"/>
</dbReference>
<organism evidence="3 4">
    <name type="scientific">Nonomuraea guangzhouensis</name>
    <dbReference type="NCBI Taxonomy" id="1291555"/>
    <lineage>
        <taxon>Bacteria</taxon>
        <taxon>Bacillati</taxon>
        <taxon>Actinomycetota</taxon>
        <taxon>Actinomycetes</taxon>
        <taxon>Streptosporangiales</taxon>
        <taxon>Streptosporangiaceae</taxon>
        <taxon>Nonomuraea</taxon>
    </lineage>
</organism>